<reference evidence="2" key="2">
    <citation type="submission" date="2009-11" db="EMBL/GenBank/DDBJ databases">
        <title>The Genome Sequence of Allomyces macrogynus strain ATCC 38327.</title>
        <authorList>
            <consortium name="The Broad Institute Genome Sequencing Platform"/>
            <person name="Russ C."/>
            <person name="Cuomo C."/>
            <person name="Shea T."/>
            <person name="Young S.K."/>
            <person name="Zeng Q."/>
            <person name="Koehrsen M."/>
            <person name="Haas B."/>
            <person name="Borodovsky M."/>
            <person name="Guigo R."/>
            <person name="Alvarado L."/>
            <person name="Berlin A."/>
            <person name="Borenstein D."/>
            <person name="Chen Z."/>
            <person name="Engels R."/>
            <person name="Freedman E."/>
            <person name="Gellesch M."/>
            <person name="Goldberg J."/>
            <person name="Griggs A."/>
            <person name="Gujja S."/>
            <person name="Heiman D."/>
            <person name="Hepburn T."/>
            <person name="Howarth C."/>
            <person name="Jen D."/>
            <person name="Larson L."/>
            <person name="Lewis B."/>
            <person name="Mehta T."/>
            <person name="Park D."/>
            <person name="Pearson M."/>
            <person name="Roberts A."/>
            <person name="Saif S."/>
            <person name="Shenoy N."/>
            <person name="Sisk P."/>
            <person name="Stolte C."/>
            <person name="Sykes S."/>
            <person name="Walk T."/>
            <person name="White J."/>
            <person name="Yandava C."/>
            <person name="Burger G."/>
            <person name="Gray M.W."/>
            <person name="Holland P.W.H."/>
            <person name="King N."/>
            <person name="Lang F.B.F."/>
            <person name="Roger A.J."/>
            <person name="Ruiz-Trillo I."/>
            <person name="Lander E."/>
            <person name="Nusbaum C."/>
        </authorList>
    </citation>
    <scope>NUCLEOTIDE SEQUENCE [LARGE SCALE GENOMIC DNA]</scope>
    <source>
        <strain evidence="2">ATCC 38327</strain>
    </source>
</reference>
<proteinExistence type="predicted"/>
<name>A0A0L0S2A8_ALLM3</name>
<dbReference type="VEuPathDB" id="FungiDB:AMAG_02471"/>
<evidence type="ECO:0000313" key="1">
    <source>
        <dbReference type="EMBL" id="KNE56688.1"/>
    </source>
</evidence>
<accession>A0A0L0S2A8</accession>
<dbReference type="Proteomes" id="UP000054350">
    <property type="component" value="Unassembled WGS sequence"/>
</dbReference>
<sequence>MFCLVLSSTEGPLVRPAPPTLRHLRMIPTIRGLRLLAPLRPTILRRVQDHVADYVAQTCAEVGLDVHAIDVCPFTATKFAVPRHAGTNCFGTKEEMINALEQLIVAVMHAMVDARAPAIVDMVEDLSASEGARSVLKIAFEATKRVADVAAIANRAMTQRFAHPGQSSTDLLFYLSNATRLFQYLDT</sequence>
<keyword evidence="2" id="KW-1185">Reference proteome</keyword>
<dbReference type="OrthoDB" id="5581181at2759"/>
<gene>
    <name evidence="1" type="ORF">AMAG_02471</name>
</gene>
<organism evidence="1 2">
    <name type="scientific">Allomyces macrogynus (strain ATCC 38327)</name>
    <name type="common">Allomyces javanicus var. macrogynus</name>
    <dbReference type="NCBI Taxonomy" id="578462"/>
    <lineage>
        <taxon>Eukaryota</taxon>
        <taxon>Fungi</taxon>
        <taxon>Fungi incertae sedis</taxon>
        <taxon>Blastocladiomycota</taxon>
        <taxon>Blastocladiomycetes</taxon>
        <taxon>Blastocladiales</taxon>
        <taxon>Blastocladiaceae</taxon>
        <taxon>Allomyces</taxon>
    </lineage>
</organism>
<evidence type="ECO:0000313" key="2">
    <source>
        <dbReference type="Proteomes" id="UP000054350"/>
    </source>
</evidence>
<dbReference type="EMBL" id="GG745330">
    <property type="protein sequence ID" value="KNE56688.1"/>
    <property type="molecule type" value="Genomic_DNA"/>
</dbReference>
<dbReference type="AlphaFoldDB" id="A0A0L0S2A8"/>
<protein>
    <submittedName>
        <fullName evidence="1">Uncharacterized protein</fullName>
    </submittedName>
</protein>
<reference evidence="1 2" key="1">
    <citation type="submission" date="2009-11" db="EMBL/GenBank/DDBJ databases">
        <title>Annotation of Allomyces macrogynus ATCC 38327.</title>
        <authorList>
            <consortium name="The Broad Institute Genome Sequencing Platform"/>
            <person name="Russ C."/>
            <person name="Cuomo C."/>
            <person name="Burger G."/>
            <person name="Gray M.W."/>
            <person name="Holland P.W.H."/>
            <person name="King N."/>
            <person name="Lang F.B.F."/>
            <person name="Roger A.J."/>
            <person name="Ruiz-Trillo I."/>
            <person name="Young S.K."/>
            <person name="Zeng Q."/>
            <person name="Gargeya S."/>
            <person name="Fitzgerald M."/>
            <person name="Haas B."/>
            <person name="Abouelleil A."/>
            <person name="Alvarado L."/>
            <person name="Arachchi H.M."/>
            <person name="Berlin A."/>
            <person name="Chapman S.B."/>
            <person name="Gearin G."/>
            <person name="Goldberg J."/>
            <person name="Griggs A."/>
            <person name="Gujja S."/>
            <person name="Hansen M."/>
            <person name="Heiman D."/>
            <person name="Howarth C."/>
            <person name="Larimer J."/>
            <person name="Lui A."/>
            <person name="MacDonald P.J.P."/>
            <person name="McCowen C."/>
            <person name="Montmayeur A."/>
            <person name="Murphy C."/>
            <person name="Neiman D."/>
            <person name="Pearson M."/>
            <person name="Priest M."/>
            <person name="Roberts A."/>
            <person name="Saif S."/>
            <person name="Shea T."/>
            <person name="Sisk P."/>
            <person name="Stolte C."/>
            <person name="Sykes S."/>
            <person name="Wortman J."/>
            <person name="Nusbaum C."/>
            <person name="Birren B."/>
        </authorList>
    </citation>
    <scope>NUCLEOTIDE SEQUENCE [LARGE SCALE GENOMIC DNA]</scope>
    <source>
        <strain evidence="1 2">ATCC 38327</strain>
    </source>
</reference>